<feature type="compositionally biased region" description="Polar residues" evidence="1">
    <location>
        <begin position="438"/>
        <end position="455"/>
    </location>
</feature>
<proteinExistence type="predicted"/>
<comment type="caution">
    <text evidence="3">The sequence shown here is derived from an EMBL/GenBank/DDBJ whole genome shotgun (WGS) entry which is preliminary data.</text>
</comment>
<keyword evidence="2" id="KW-0812">Transmembrane</keyword>
<feature type="compositionally biased region" description="Low complexity" evidence="1">
    <location>
        <begin position="173"/>
        <end position="207"/>
    </location>
</feature>
<gene>
    <name evidence="3" type="ORF">GOP47_0007964</name>
</gene>
<keyword evidence="2" id="KW-0472">Membrane</keyword>
<accession>A0A9D4V298</accession>
<feature type="transmembrane region" description="Helical" evidence="2">
    <location>
        <begin position="1085"/>
        <end position="1105"/>
    </location>
</feature>
<keyword evidence="2" id="KW-1133">Transmembrane helix</keyword>
<dbReference type="EMBL" id="JABFUD020000007">
    <property type="protein sequence ID" value="KAI5078140.1"/>
    <property type="molecule type" value="Genomic_DNA"/>
</dbReference>
<name>A0A9D4V298_ADICA</name>
<keyword evidence="4" id="KW-1185">Reference proteome</keyword>
<dbReference type="AlphaFoldDB" id="A0A9D4V298"/>
<sequence length="1121" mass="122720">MVRGKTALVDGSAGYTMSSSIQSSLPALLGKLEDKDPKCRKTSLEAIRELMQREVVQEKSMNNFMGPFINTLLGTLDKKSKHQLLVEQSPYSQLAHSSAVLLAELAHHATHHHLRLSLHHITSIAKHLVSWFPLDLGPASQSRSLHQACAKLVCSLADNAALHVRNEDDDVTKTSSSTGSSASFTHSTSYDTSDMNDNSSSSSSSNYANENPHQQQYCAAVAMESLCRPLIAALCSKVEPISRGATTCLEPLVSMGSWRVASPSLIEELCLRAVNVMQERTILSTSIAQMSLLSSLAEKNCESLSYFRAGLLKKGADILLCNGAWQQRVAAARMIECLLSMGSHESMWSKPDKQAVTQAMEALEHCKIDKLAMVRSSVIEALRKAKLQRGLDKGHNSMSTAGVASTPSCTTMKSTCKVDYRKRRRKKPLCGPCEKQPDLSSPPFSGNDRWSNKVTPISGWSSSDSVDSFINGNCPRKKVARTTSAHDGKTGASRQKIRQLNVHSVSSSLTISPSSSSSSVAVAPSSSSSSINVRPSMEEMTESALHAPHTFLDSKLSNKLEKCMDSFASSSEEEYDVHETHNVDHATNNHACATEQKCNSCATPTYIHHNPIAQLESLEEVENLEVSKSCDVPPATTSISLLLSMLENTKLQSMDVAEGMKRIELLNDKAWNIRNNPIATDDSELGSPKSRVFDGCSTVYCADGDEERYVRGRQPKDKDDHPVYAREHQKGDDDNIQGTQADVIDVQATEYLQEGVKFVYNGQHVHVEGHKFANKGQHGHAEDVEGDDGFVDLHSFSRKEQQGCGIDDGSKQNEVDTLGYCAVDGECRDDSNDCKGDVEAREKHGSLLARNLSEGGSANQLHMQEDFKAVSTENSDSVLVSKGVLIGCEETQERDKTAWHNVNACKFVSKQYCSSAEKCTLKENNGHCTPGSSTLSTEDGGIDHAAIKDGANLEKQSSKYQEQCFCHADDSHPLVSTDEHEGIGDNFCVLTHPHDNHEALRNEPDFEPSRCECFPSEPQLKGSIEHEEDIRVLGPGKDIEALQAYSSVRKRLAHGQEDECRGNSVEESGNSVVRWLRECYVVKKLGAFGTLFLAISIPLAIVSFINTFDTKEDVDDFLVPT</sequence>
<organism evidence="3 4">
    <name type="scientific">Adiantum capillus-veneris</name>
    <name type="common">Maidenhair fern</name>
    <dbReference type="NCBI Taxonomy" id="13818"/>
    <lineage>
        <taxon>Eukaryota</taxon>
        <taxon>Viridiplantae</taxon>
        <taxon>Streptophyta</taxon>
        <taxon>Embryophyta</taxon>
        <taxon>Tracheophyta</taxon>
        <taxon>Polypodiopsida</taxon>
        <taxon>Polypodiidae</taxon>
        <taxon>Polypodiales</taxon>
        <taxon>Pteridineae</taxon>
        <taxon>Pteridaceae</taxon>
        <taxon>Vittarioideae</taxon>
        <taxon>Adiantum</taxon>
    </lineage>
</organism>
<evidence type="ECO:0000313" key="3">
    <source>
        <dbReference type="EMBL" id="KAI5078140.1"/>
    </source>
</evidence>
<feature type="compositionally biased region" description="Low complexity" evidence="1">
    <location>
        <begin position="504"/>
        <end position="531"/>
    </location>
</feature>
<feature type="region of interest" description="Disordered" evidence="1">
    <location>
        <begin position="427"/>
        <end position="457"/>
    </location>
</feature>
<reference evidence="3" key="1">
    <citation type="submission" date="2021-01" db="EMBL/GenBank/DDBJ databases">
        <title>Adiantum capillus-veneris genome.</title>
        <authorList>
            <person name="Fang Y."/>
            <person name="Liao Q."/>
        </authorList>
    </citation>
    <scope>NUCLEOTIDE SEQUENCE</scope>
    <source>
        <strain evidence="3">H3</strain>
        <tissue evidence="3">Leaf</tissue>
    </source>
</reference>
<dbReference type="InterPro" id="IPR016024">
    <property type="entry name" value="ARM-type_fold"/>
</dbReference>
<protein>
    <recommendedName>
        <fullName evidence="5">ARM repeat superfamily protein</fullName>
    </recommendedName>
</protein>
<feature type="region of interest" description="Disordered" evidence="1">
    <location>
        <begin position="168"/>
        <end position="208"/>
    </location>
</feature>
<evidence type="ECO:0000256" key="1">
    <source>
        <dbReference type="SAM" id="MobiDB-lite"/>
    </source>
</evidence>
<dbReference type="OrthoDB" id="1981889at2759"/>
<feature type="compositionally biased region" description="Basic and acidic residues" evidence="1">
    <location>
        <begin position="711"/>
        <end position="733"/>
    </location>
</feature>
<feature type="region of interest" description="Disordered" evidence="1">
    <location>
        <begin position="478"/>
        <end position="533"/>
    </location>
</feature>
<evidence type="ECO:0000313" key="4">
    <source>
        <dbReference type="Proteomes" id="UP000886520"/>
    </source>
</evidence>
<evidence type="ECO:0000256" key="2">
    <source>
        <dbReference type="SAM" id="Phobius"/>
    </source>
</evidence>
<evidence type="ECO:0008006" key="5">
    <source>
        <dbReference type="Google" id="ProtNLM"/>
    </source>
</evidence>
<dbReference type="Proteomes" id="UP000886520">
    <property type="component" value="Chromosome 7"/>
</dbReference>
<dbReference type="SUPFAM" id="SSF48371">
    <property type="entry name" value="ARM repeat"/>
    <property type="match status" value="1"/>
</dbReference>
<feature type="region of interest" description="Disordered" evidence="1">
    <location>
        <begin position="711"/>
        <end position="738"/>
    </location>
</feature>